<gene>
    <name evidence="1" type="ORF">SAMN05660282_02176</name>
</gene>
<dbReference type="OrthoDB" id="4426448at2"/>
<dbReference type="Proteomes" id="UP000199065">
    <property type="component" value="Unassembled WGS sequence"/>
</dbReference>
<accession>A0A1I2VB86</accession>
<dbReference type="EMBL" id="FOPJ01000019">
    <property type="protein sequence ID" value="SFG85709.1"/>
    <property type="molecule type" value="Genomic_DNA"/>
</dbReference>
<evidence type="ECO:0000313" key="1">
    <source>
        <dbReference type="EMBL" id="SFG85709.1"/>
    </source>
</evidence>
<dbReference type="RefSeq" id="WP_092287249.1">
    <property type="nucleotide sequence ID" value="NZ_FOPJ01000019.1"/>
</dbReference>
<proteinExistence type="predicted"/>
<organism evidence="1 2">
    <name type="scientific">Corynebacterium spheniscorum</name>
    <dbReference type="NCBI Taxonomy" id="185761"/>
    <lineage>
        <taxon>Bacteria</taxon>
        <taxon>Bacillati</taxon>
        <taxon>Actinomycetota</taxon>
        <taxon>Actinomycetes</taxon>
        <taxon>Mycobacteriales</taxon>
        <taxon>Corynebacteriaceae</taxon>
        <taxon>Corynebacterium</taxon>
    </lineage>
</organism>
<dbReference type="AlphaFoldDB" id="A0A1I2VB86"/>
<protein>
    <submittedName>
        <fullName evidence="1">Suppressor of fused protein (SUFU)</fullName>
    </submittedName>
</protein>
<dbReference type="STRING" id="185761.SAMN05660282_02176"/>
<sequence length="188" mass="20211">MNLAETHYWLNSIFPEELHLIDIGGVHIGVADLGEEALACTADAAALDTGLVAHGSPMEVRSEIFGVAQAPAEVIAEVLSMVVARLAETYEPAQPGRLLEDLLPAESSVRHALLTVPYVWGPESPQMREQPGDVHGPGHGDPALGRLTVLLQLVMLTDAERDFLHEAGVSALQEKLAAEDVDLLDWSR</sequence>
<keyword evidence="2" id="KW-1185">Reference proteome</keyword>
<evidence type="ECO:0000313" key="2">
    <source>
        <dbReference type="Proteomes" id="UP000199065"/>
    </source>
</evidence>
<name>A0A1I2VB86_9CORY</name>
<reference evidence="1 2" key="1">
    <citation type="submission" date="2016-10" db="EMBL/GenBank/DDBJ databases">
        <authorList>
            <person name="de Groot N.N."/>
        </authorList>
    </citation>
    <scope>NUCLEOTIDE SEQUENCE [LARGE SCALE GENOMIC DNA]</scope>
    <source>
        <strain>J11</strain>
        <strain evidence="2">PG 39</strain>
    </source>
</reference>